<name>A0A9N9TA09_PHYSR</name>
<evidence type="ECO:0000259" key="7">
    <source>
        <dbReference type="Pfam" id="PF08423"/>
    </source>
</evidence>
<dbReference type="InterPro" id="IPR027417">
    <property type="entry name" value="P-loop_NTPase"/>
</dbReference>
<dbReference type="GO" id="GO:0005524">
    <property type="term" value="F:ATP binding"/>
    <property type="evidence" value="ECO:0007669"/>
    <property type="project" value="UniProtKB-KW"/>
</dbReference>
<keyword evidence="3" id="KW-0227">DNA damage</keyword>
<evidence type="ECO:0000256" key="2">
    <source>
        <dbReference type="ARBA" id="ARBA00022741"/>
    </source>
</evidence>
<feature type="domain" description="Rad51-like C-terminal" evidence="7">
    <location>
        <begin position="52"/>
        <end position="232"/>
    </location>
</feature>
<dbReference type="OrthoDB" id="5957327at2759"/>
<keyword evidence="6" id="KW-0539">Nucleus</keyword>
<dbReference type="GO" id="GO:0008821">
    <property type="term" value="F:crossover junction DNA endonuclease activity"/>
    <property type="evidence" value="ECO:0007669"/>
    <property type="project" value="TreeGrafter"/>
</dbReference>
<dbReference type="PANTHER" id="PTHR46239:SF1">
    <property type="entry name" value="DNA REPAIR PROTEIN RAD51 HOMOLOG 3"/>
    <property type="match status" value="1"/>
</dbReference>
<dbReference type="GO" id="GO:0005657">
    <property type="term" value="C:replication fork"/>
    <property type="evidence" value="ECO:0007669"/>
    <property type="project" value="TreeGrafter"/>
</dbReference>
<evidence type="ECO:0000313" key="9">
    <source>
        <dbReference type="Proteomes" id="UP001153712"/>
    </source>
</evidence>
<accession>A0A9N9TA09</accession>
<reference evidence="8" key="1">
    <citation type="submission" date="2022-01" db="EMBL/GenBank/DDBJ databases">
        <authorList>
            <person name="King R."/>
        </authorList>
    </citation>
    <scope>NUCLEOTIDE SEQUENCE</scope>
</reference>
<dbReference type="GO" id="GO:0000400">
    <property type="term" value="F:four-way junction DNA binding"/>
    <property type="evidence" value="ECO:0007669"/>
    <property type="project" value="TreeGrafter"/>
</dbReference>
<dbReference type="Pfam" id="PF08423">
    <property type="entry name" value="Rad51"/>
    <property type="match status" value="1"/>
</dbReference>
<evidence type="ECO:0000256" key="1">
    <source>
        <dbReference type="ARBA" id="ARBA00004123"/>
    </source>
</evidence>
<evidence type="ECO:0000313" key="8">
    <source>
        <dbReference type="EMBL" id="CAG9854160.1"/>
    </source>
</evidence>
<dbReference type="GO" id="GO:0033065">
    <property type="term" value="C:Rad51C-XRCC3 complex"/>
    <property type="evidence" value="ECO:0007669"/>
    <property type="project" value="TreeGrafter"/>
</dbReference>
<keyword evidence="2" id="KW-0547">Nucleotide-binding</keyword>
<dbReference type="InterPro" id="IPR052093">
    <property type="entry name" value="HR_Repair_Mediator"/>
</dbReference>
<dbReference type="InterPro" id="IPR013632">
    <property type="entry name" value="Rad51_C"/>
</dbReference>
<dbReference type="GO" id="GO:0000707">
    <property type="term" value="P:meiotic DNA recombinase assembly"/>
    <property type="evidence" value="ECO:0007669"/>
    <property type="project" value="TreeGrafter"/>
</dbReference>
<dbReference type="EMBL" id="OU900094">
    <property type="protein sequence ID" value="CAG9854160.1"/>
    <property type="molecule type" value="Genomic_DNA"/>
</dbReference>
<protein>
    <recommendedName>
        <fullName evidence="7">Rad51-like C-terminal domain-containing protein</fullName>
    </recommendedName>
</protein>
<evidence type="ECO:0000256" key="3">
    <source>
        <dbReference type="ARBA" id="ARBA00022763"/>
    </source>
</evidence>
<comment type="subcellular location">
    <subcellularLocation>
        <location evidence="1">Nucleus</location>
    </subcellularLocation>
</comment>
<dbReference type="GO" id="GO:0007131">
    <property type="term" value="P:reciprocal meiotic recombination"/>
    <property type="evidence" value="ECO:0007669"/>
    <property type="project" value="TreeGrafter"/>
</dbReference>
<organism evidence="8 9">
    <name type="scientific">Phyllotreta striolata</name>
    <name type="common">Striped flea beetle</name>
    <name type="synonym">Crioceris striolata</name>
    <dbReference type="NCBI Taxonomy" id="444603"/>
    <lineage>
        <taxon>Eukaryota</taxon>
        <taxon>Metazoa</taxon>
        <taxon>Ecdysozoa</taxon>
        <taxon>Arthropoda</taxon>
        <taxon>Hexapoda</taxon>
        <taxon>Insecta</taxon>
        <taxon>Pterygota</taxon>
        <taxon>Neoptera</taxon>
        <taxon>Endopterygota</taxon>
        <taxon>Coleoptera</taxon>
        <taxon>Polyphaga</taxon>
        <taxon>Cucujiformia</taxon>
        <taxon>Chrysomeloidea</taxon>
        <taxon>Chrysomelidae</taxon>
        <taxon>Galerucinae</taxon>
        <taxon>Alticini</taxon>
        <taxon>Phyllotreta</taxon>
    </lineage>
</organism>
<keyword evidence="5" id="KW-0234">DNA repair</keyword>
<evidence type="ECO:0000256" key="5">
    <source>
        <dbReference type="ARBA" id="ARBA00023204"/>
    </source>
</evidence>
<dbReference type="GO" id="GO:0033063">
    <property type="term" value="C:Rad51B-Rad51C-Rad51D-XRCC2 complex"/>
    <property type="evidence" value="ECO:0007669"/>
    <property type="project" value="TreeGrafter"/>
</dbReference>
<proteinExistence type="predicted"/>
<dbReference type="Proteomes" id="UP001153712">
    <property type="component" value="Chromosome 1"/>
</dbReference>
<dbReference type="AlphaFoldDB" id="A0A9N9TA09"/>
<evidence type="ECO:0000256" key="6">
    <source>
        <dbReference type="ARBA" id="ARBA00023242"/>
    </source>
</evidence>
<dbReference type="Gene3D" id="3.40.50.300">
    <property type="entry name" value="P-loop containing nucleotide triphosphate hydrolases"/>
    <property type="match status" value="1"/>
</dbReference>
<gene>
    <name evidence="8" type="ORF">PHYEVI_LOCUS624</name>
</gene>
<dbReference type="PANTHER" id="PTHR46239">
    <property type="entry name" value="DNA REPAIR PROTEIN RAD51 HOMOLOG 3 RAD51C"/>
    <property type="match status" value="1"/>
</dbReference>
<evidence type="ECO:0000256" key="4">
    <source>
        <dbReference type="ARBA" id="ARBA00022840"/>
    </source>
</evidence>
<sequence length="272" mass="31376">MSVENLDFSVLDLPQNQKILNIFKTSVNTLSCNSALNLLKQECINGCILSYNEKLDEVFRNILVPKKIIEFTGHFECSTPVCFRLCVTVQMPKTHGGCGGEAFYISTNSNFSIDKLKEVATEFFEEYPNILEEFNVEYILDHIYYTKVINPLEFTACLYKLERILQQKEIRLLIVDSISYILRQLDGTERFKLTNKVIQLLRYLSIKYNLCVIITNFCTTRIDGDKAYITASFGDSFYHLVNSRFSFTRISNDIQVKVAKSLIVNEKETVII</sequence>
<keyword evidence="4" id="KW-0067">ATP-binding</keyword>
<keyword evidence="9" id="KW-1185">Reference proteome</keyword>
<dbReference type="SUPFAM" id="SSF52540">
    <property type="entry name" value="P-loop containing nucleoside triphosphate hydrolases"/>
    <property type="match status" value="1"/>
</dbReference>